<protein>
    <submittedName>
        <fullName evidence="2">Uncharacterized protein</fullName>
    </submittedName>
</protein>
<feature type="transmembrane region" description="Helical" evidence="1">
    <location>
        <begin position="20"/>
        <end position="40"/>
    </location>
</feature>
<feature type="transmembrane region" description="Helical" evidence="1">
    <location>
        <begin position="60"/>
        <end position="83"/>
    </location>
</feature>
<evidence type="ECO:0000256" key="1">
    <source>
        <dbReference type="SAM" id="Phobius"/>
    </source>
</evidence>
<sequence length="134" mass="13999">MTGQRVAAQEGVSRGARTAFWVVAALGPLAATIAWTWYGFAQFEAQTEQGKAVSAGTTMAGFAEVFGGIPLVLAHIIGLAVLMPLGWFAYRGRGVVGAVAAVVIASIIGIVIAQVLWAGELFELGIDNYNTYVP</sequence>
<proteinExistence type="predicted"/>
<name>A0ABU4H523_9MICO</name>
<keyword evidence="1" id="KW-0812">Transmembrane</keyword>
<dbReference type="EMBL" id="JAWQEV010000007">
    <property type="protein sequence ID" value="MDW4574434.1"/>
    <property type="molecule type" value="Genomic_DNA"/>
</dbReference>
<dbReference type="RefSeq" id="WP_318354926.1">
    <property type="nucleotide sequence ID" value="NZ_JAWQEV010000007.1"/>
</dbReference>
<feature type="transmembrane region" description="Helical" evidence="1">
    <location>
        <begin position="95"/>
        <end position="117"/>
    </location>
</feature>
<accession>A0ABU4H523</accession>
<dbReference type="Proteomes" id="UP001283109">
    <property type="component" value="Unassembled WGS sequence"/>
</dbReference>
<reference evidence="2 3" key="1">
    <citation type="submission" date="2023-11" db="EMBL/GenBank/DDBJ databases">
        <title>Draft genome sequence of Microbacterium arthrosphaerae JCM 30492.</title>
        <authorList>
            <person name="Zhang G."/>
            <person name="Ding Y."/>
        </authorList>
    </citation>
    <scope>NUCLEOTIDE SEQUENCE [LARGE SCALE GENOMIC DNA]</scope>
    <source>
        <strain evidence="2 3">JCM 30492</strain>
    </source>
</reference>
<evidence type="ECO:0000313" key="2">
    <source>
        <dbReference type="EMBL" id="MDW4574434.1"/>
    </source>
</evidence>
<keyword evidence="1" id="KW-0472">Membrane</keyword>
<organism evidence="2 3">
    <name type="scientific">Microbacterium arthrosphaerae</name>
    <dbReference type="NCBI Taxonomy" id="792652"/>
    <lineage>
        <taxon>Bacteria</taxon>
        <taxon>Bacillati</taxon>
        <taxon>Actinomycetota</taxon>
        <taxon>Actinomycetes</taxon>
        <taxon>Micrococcales</taxon>
        <taxon>Microbacteriaceae</taxon>
        <taxon>Microbacterium</taxon>
    </lineage>
</organism>
<keyword evidence="3" id="KW-1185">Reference proteome</keyword>
<evidence type="ECO:0000313" key="3">
    <source>
        <dbReference type="Proteomes" id="UP001283109"/>
    </source>
</evidence>
<gene>
    <name evidence="2" type="ORF">R8Z58_16775</name>
</gene>
<keyword evidence="1" id="KW-1133">Transmembrane helix</keyword>
<comment type="caution">
    <text evidence="2">The sequence shown here is derived from an EMBL/GenBank/DDBJ whole genome shotgun (WGS) entry which is preliminary data.</text>
</comment>